<dbReference type="KEGG" id="afy:BW247_01600"/>
<protein>
    <submittedName>
        <fullName evidence="3">Deacetylase</fullName>
    </submittedName>
</protein>
<evidence type="ECO:0000313" key="4">
    <source>
        <dbReference type="Proteomes" id="UP000243807"/>
    </source>
</evidence>
<dbReference type="GO" id="GO:0040029">
    <property type="term" value="P:epigenetic regulation of gene expression"/>
    <property type="evidence" value="ECO:0007669"/>
    <property type="project" value="TreeGrafter"/>
</dbReference>
<dbReference type="SUPFAM" id="SSF52768">
    <property type="entry name" value="Arginase/deacetylase"/>
    <property type="match status" value="1"/>
</dbReference>
<dbReference type="OrthoDB" id="9808367at2"/>
<evidence type="ECO:0000313" key="3">
    <source>
        <dbReference type="EMBL" id="APZ41952.1"/>
    </source>
</evidence>
<sequence>MSVLYWSHPSFRLHESAPDHPECGARLDAINDQLIAAGIEPWLMHRVAPAVTREQLERVHDVAYVDEIERVAGGCMTLQHLDRDTVIGPHSLEAARHAAGAVVAAVDAVMTSMPRRAFCAVRPPGHHATRNRAMGFCVYNNVAVGAAHALAVQGLERVAIVDFDVHHGNGTEDVFRHEPRVFMASAFEGSLWSTSDPQEPAPHNACWLDLPAGTRGRAYRARFAADLLPAIDAFAPQLLMISAGFDAHCADDISHLYLVEDDYAWITRELVALAERHCAGRLVSVLEGGYNLPALGRSVVAHLRALLE</sequence>
<dbReference type="EMBL" id="CP019434">
    <property type="protein sequence ID" value="APZ41952.1"/>
    <property type="molecule type" value="Genomic_DNA"/>
</dbReference>
<dbReference type="InterPro" id="IPR000286">
    <property type="entry name" value="HDACs"/>
</dbReference>
<dbReference type="RefSeq" id="WP_076835299.1">
    <property type="nucleotide sequence ID" value="NZ_CP019434.1"/>
</dbReference>
<reference evidence="3 4" key="1">
    <citation type="submission" date="2017-01" db="EMBL/GenBank/DDBJ databases">
        <title>Draft sequence of Acidihalobacter ferrooxidans strain DSM 14175 (strain V8).</title>
        <authorList>
            <person name="Khaleque H.N."/>
            <person name="Ramsay J.P."/>
            <person name="Murphy R.J.T."/>
            <person name="Kaksonen A.H."/>
            <person name="Boxall N.J."/>
            <person name="Watkin E.L.J."/>
        </authorList>
    </citation>
    <scope>NUCLEOTIDE SEQUENCE [LARGE SCALE GENOMIC DNA]</scope>
    <source>
        <strain evidence="3 4">V8</strain>
    </source>
</reference>
<dbReference type="Pfam" id="PF00850">
    <property type="entry name" value="Hist_deacetyl"/>
    <property type="match status" value="1"/>
</dbReference>
<dbReference type="InterPro" id="IPR023801">
    <property type="entry name" value="His_deacetylse_dom"/>
</dbReference>
<evidence type="ECO:0000259" key="2">
    <source>
        <dbReference type="Pfam" id="PF00850"/>
    </source>
</evidence>
<name>A0A1P8UDM4_9GAMM</name>
<proteinExistence type="inferred from homology"/>
<dbReference type="InterPro" id="IPR023696">
    <property type="entry name" value="Ureohydrolase_dom_sf"/>
</dbReference>
<dbReference type="GO" id="GO:0004407">
    <property type="term" value="F:histone deacetylase activity"/>
    <property type="evidence" value="ECO:0007669"/>
    <property type="project" value="TreeGrafter"/>
</dbReference>
<accession>A0A1P8UDM4</accession>
<dbReference type="PANTHER" id="PTHR10625:SF10">
    <property type="entry name" value="HISTONE DEACETYLASE HDAC1"/>
    <property type="match status" value="1"/>
</dbReference>
<dbReference type="CDD" id="cd11599">
    <property type="entry name" value="HDAC_classII_2"/>
    <property type="match status" value="1"/>
</dbReference>
<dbReference type="PANTHER" id="PTHR10625">
    <property type="entry name" value="HISTONE DEACETYLASE HDAC1-RELATED"/>
    <property type="match status" value="1"/>
</dbReference>
<dbReference type="STRING" id="1765967.BW247_01600"/>
<evidence type="ECO:0000256" key="1">
    <source>
        <dbReference type="ARBA" id="ARBA00005947"/>
    </source>
</evidence>
<gene>
    <name evidence="3" type="ORF">BW247_01600</name>
</gene>
<dbReference type="InterPro" id="IPR037138">
    <property type="entry name" value="His_deacetylse_dom_sf"/>
</dbReference>
<keyword evidence="4" id="KW-1185">Reference proteome</keyword>
<comment type="similarity">
    <text evidence="1">Belongs to the histone deacetylase family.</text>
</comment>
<dbReference type="AlphaFoldDB" id="A0A1P8UDM4"/>
<dbReference type="Proteomes" id="UP000243807">
    <property type="component" value="Chromosome"/>
</dbReference>
<dbReference type="Gene3D" id="3.40.800.20">
    <property type="entry name" value="Histone deacetylase domain"/>
    <property type="match status" value="1"/>
</dbReference>
<organism evidence="3 4">
    <name type="scientific">Acidihalobacter ferrooxydans</name>
    <dbReference type="NCBI Taxonomy" id="1765967"/>
    <lineage>
        <taxon>Bacteria</taxon>
        <taxon>Pseudomonadati</taxon>
        <taxon>Pseudomonadota</taxon>
        <taxon>Gammaproteobacteria</taxon>
        <taxon>Chromatiales</taxon>
        <taxon>Ectothiorhodospiraceae</taxon>
        <taxon>Acidihalobacter</taxon>
    </lineage>
</organism>
<feature type="domain" description="Histone deacetylase" evidence="2">
    <location>
        <begin position="20"/>
        <end position="306"/>
    </location>
</feature>
<dbReference type="PRINTS" id="PR01270">
    <property type="entry name" value="HDASUPER"/>
</dbReference>